<dbReference type="AlphaFoldDB" id="A0A6S7BKN3"/>
<gene>
    <name evidence="1" type="ORF">LMG28614_05884</name>
</gene>
<evidence type="ECO:0000313" key="2">
    <source>
        <dbReference type="Proteomes" id="UP000494365"/>
    </source>
</evidence>
<dbReference type="EMBL" id="CADIKK010000036">
    <property type="protein sequence ID" value="CAB3803769.1"/>
    <property type="molecule type" value="Genomic_DNA"/>
</dbReference>
<sequence length="39" mass="4621">MEQYCRPCEAFNLYADSGVLKRMRPGKGRTNGRRERYPN</sequence>
<keyword evidence="2" id="KW-1185">Reference proteome</keyword>
<evidence type="ECO:0000313" key="1">
    <source>
        <dbReference type="EMBL" id="CAB3803769.1"/>
    </source>
</evidence>
<dbReference type="Proteomes" id="UP000494365">
    <property type="component" value="Unassembled WGS sequence"/>
</dbReference>
<reference evidence="1 2" key="1">
    <citation type="submission" date="2020-04" db="EMBL/GenBank/DDBJ databases">
        <authorList>
            <person name="De Canck E."/>
        </authorList>
    </citation>
    <scope>NUCLEOTIDE SEQUENCE [LARGE SCALE GENOMIC DNA]</scope>
    <source>
        <strain evidence="1 2">LMG 28614</strain>
    </source>
</reference>
<proteinExistence type="predicted"/>
<accession>A0A6S7BKN3</accession>
<organism evidence="1 2">
    <name type="scientific">Paraburkholderia ultramafica</name>
    <dbReference type="NCBI Taxonomy" id="1544867"/>
    <lineage>
        <taxon>Bacteria</taxon>
        <taxon>Pseudomonadati</taxon>
        <taxon>Pseudomonadota</taxon>
        <taxon>Betaproteobacteria</taxon>
        <taxon>Burkholderiales</taxon>
        <taxon>Burkholderiaceae</taxon>
        <taxon>Paraburkholderia</taxon>
    </lineage>
</organism>
<protein>
    <submittedName>
        <fullName evidence="1">Uncharacterized protein</fullName>
    </submittedName>
</protein>
<name>A0A6S7BKN3_9BURK</name>